<dbReference type="GO" id="GO:0003899">
    <property type="term" value="F:DNA-directed RNA polymerase activity"/>
    <property type="evidence" value="ECO:0007669"/>
    <property type="project" value="UniProtKB-EC"/>
</dbReference>
<feature type="domain" description="RNA polymerase Rpb1" evidence="10">
    <location>
        <begin position="1188"/>
        <end position="1236"/>
    </location>
</feature>
<gene>
    <name evidence="12" type="primary">rpoC2</name>
</gene>
<dbReference type="Pfam" id="PF05000">
    <property type="entry name" value="RNA_pol_Rpb1_4"/>
    <property type="match status" value="1"/>
</dbReference>
<dbReference type="GO" id="GO:0000428">
    <property type="term" value="C:DNA-directed RNA polymerase complex"/>
    <property type="evidence" value="ECO:0007669"/>
    <property type="project" value="UniProtKB-KW"/>
</dbReference>
<dbReference type="PANTHER" id="PTHR19376:SF68">
    <property type="entry name" value="DNA-DIRECTED RNA POLYMERASE SUBUNIT BETA"/>
    <property type="match status" value="1"/>
</dbReference>
<dbReference type="InterPro" id="IPR012756">
    <property type="entry name" value="DNA-dir_RpoC2_beta_pp"/>
</dbReference>
<feature type="transmembrane region" description="Helical" evidence="9">
    <location>
        <begin position="542"/>
        <end position="563"/>
    </location>
</feature>
<keyword evidence="4" id="KW-0808">Transferase</keyword>
<evidence type="ECO:0000256" key="2">
    <source>
        <dbReference type="ARBA" id="ARBA00022478"/>
    </source>
</evidence>
<dbReference type="Gene3D" id="1.10.274.100">
    <property type="entry name" value="RNA polymerase Rpb1, domain 3"/>
    <property type="match status" value="1"/>
</dbReference>
<dbReference type="Gene3D" id="1.10.132.30">
    <property type="match status" value="1"/>
</dbReference>
<dbReference type="InterPro" id="IPR007081">
    <property type="entry name" value="RNA_pol_Rpb1_5"/>
</dbReference>
<evidence type="ECO:0000256" key="1">
    <source>
        <dbReference type="ARBA" id="ARBA00012418"/>
    </source>
</evidence>
<sequence length="1325" mass="156071">MTYFFDRCFEKKRIKKFLIWIFRMKGASKTFEMVELLKKIGFHYSTLSGLSIGLEDLKLSINKTKSMALSESKSRDIEYDFKRANLNNFEKIQQNIALWLQTNEIIKQKSIANFQISQKLNSLYLMAFSGARGNISQVRQLVGMRGLMADPQGNILDFPIRSNFREGLTLTEYIISCYGARKGIVDTALRTATSGYLTRRLVDVAQHVIIEKLDCQTNQCIWMEEYRERKKLLIPLQTRILGRILSKTLLFQNSPQTFNRNMTITPKMSRRITKRLKKVPIRSPLTCETLNSVCQLCYGWNLSSEEIVSLGEAVGVLAAQSIGEPGTQLTMRTFHTGGVFSGEIIEQIYSPSDGRVFFKFLTLGHIVRNLSGQLCFLTKQDSNLAIVQQDIRETYIIQIPTHSFIFVKHNEIIAENQLIAQFDISTDSQPIGQKIYVEQDLCMDYAGQIFFENLTVLEKRRRNIVIRQYTQSLGTVWITQILQLQLNNQVKTILQPLDLIPSTLPILEFEFQLNQKNLKYKFEYLDTIKEHYKVSSYKTSFLAYYFSYEYQSIIFCNGFYFLLSPFRNKYYQLNKLNFKVQLANLSGGINKSIIKKRFNFCHHYIYIFKIITRINLLSTFFTFSLISNPRQPKDYRTLPQLIIIHYFFWKMIKIKTNLFSFRPWINKNDVYSLTHYLLTKKIKTKISFIKLTPNFYNTKNYHYLYLIQFNNLFKITTHKLTKFYSTIRKRIQIHFIPIVLKNSGRQVSINYFDIILTLDIRYLIRALAPKSRKKNNKKKVNFQPKSHFSKWFCFLDYSRVKIDIDINSIYQIQWLQFDLLKKYSYSTKYYSTYEFILDQKLIRTLKYKQTNDEIFYWKNLVKLIYFSRNLKNKTSRFKIQRIKFSSIYVIQYILEKIYNGQFQEKVTSYPKLHYYDSYFTKSQKTDLSIQLSKVTLFNENISLNTIYYKLNKNFFTLYLANYPNLQDYKSLVITNQIYEKYNQLHFTHIIYTNLPTSALTSSQLRYKIIQTGKIDHPKRFFIYWSLNIETIGCLLSIQNIPNSQLLNFLIPDYFTIFDRISYPSQLGQFLYFDELFETLLSEQGQIYAQTKTNLIIRHGNPNLLASNGILHIPNKSILPKNTRYFTFFYTYYKTGDIVQGIPKIEEFFEARNPFEVEFGSPNLQNRLDSIYKKYKLQYKHKDAVRKAILQIQQIVIQGIQSIYLQQGVLITDKHLEIIIRQMTSKVRIVSSGSTGLLFGELVDIKWVEKINSRLYTNYIDYEPIILGITRSCLETNSFISASSFQETIRILTKSAIQHKMDFLCGLKENIILGHLIPAGTGSLYL</sequence>
<evidence type="ECO:0000256" key="5">
    <source>
        <dbReference type="ARBA" id="ARBA00022695"/>
    </source>
</evidence>
<feature type="domain" description="RNA polymerase Rpb1" evidence="11">
    <location>
        <begin position="87"/>
        <end position="155"/>
    </location>
</feature>
<name>A0A1C9JBI3_9CHLO</name>
<keyword evidence="9" id="KW-1133">Transmembrane helix</keyword>
<reference evidence="12" key="1">
    <citation type="journal article" date="2016" name="Genome Biol. Evol.">
        <title>Evolutionary Dynamics of Chloroplast Genomes in Low Light: A Case Study of the Endolithic Green Alga Ostreobium quekettii.</title>
        <authorList>
            <person name="R Marcelino V."/>
            <person name="Cremen M.C."/>
            <person name="Jackson C.J."/>
            <person name="Larkum A.A."/>
            <person name="Verbruggen H."/>
        </authorList>
    </citation>
    <scope>NUCLEOTIDE SEQUENCE</scope>
</reference>
<evidence type="ECO:0000256" key="3">
    <source>
        <dbReference type="ARBA" id="ARBA00022640"/>
    </source>
</evidence>
<keyword evidence="12" id="KW-0150">Chloroplast</keyword>
<dbReference type="GO" id="GO:0006351">
    <property type="term" value="P:DNA-templated transcription"/>
    <property type="evidence" value="ECO:0007669"/>
    <property type="project" value="InterPro"/>
</dbReference>
<keyword evidence="8" id="KW-0804">Transcription</keyword>
<evidence type="ECO:0000256" key="9">
    <source>
        <dbReference type="SAM" id="Phobius"/>
    </source>
</evidence>
<evidence type="ECO:0000259" key="10">
    <source>
        <dbReference type="Pfam" id="PF04998"/>
    </source>
</evidence>
<geneLocation type="chloroplast" evidence="12"/>
<dbReference type="GO" id="GO:0046872">
    <property type="term" value="F:metal ion binding"/>
    <property type="evidence" value="ECO:0007669"/>
    <property type="project" value="UniProtKB-KW"/>
</dbReference>
<dbReference type="InterPro" id="IPR007083">
    <property type="entry name" value="RNA_pol_Rpb1_4"/>
</dbReference>
<evidence type="ECO:0000313" key="12">
    <source>
        <dbReference type="EMBL" id="AOP19208.1"/>
    </source>
</evidence>
<dbReference type="EC" id="2.7.7.6" evidence="1"/>
<protein>
    <recommendedName>
        <fullName evidence="1">DNA-directed RNA polymerase</fullName>
        <ecNumber evidence="1">2.7.7.6</ecNumber>
    </recommendedName>
</protein>
<proteinExistence type="predicted"/>
<dbReference type="Pfam" id="PF04998">
    <property type="entry name" value="RNA_pol_Rpb1_5"/>
    <property type="match status" value="2"/>
</dbReference>
<dbReference type="CDD" id="cd02655">
    <property type="entry name" value="RNAP_beta'_C"/>
    <property type="match status" value="1"/>
</dbReference>
<dbReference type="PANTHER" id="PTHR19376">
    <property type="entry name" value="DNA-DIRECTED RNA POLYMERASE"/>
    <property type="match status" value="1"/>
</dbReference>
<dbReference type="RefSeq" id="YP_009306304.1">
    <property type="nucleotide sequence ID" value="NC_031367.1"/>
</dbReference>
<keyword evidence="2" id="KW-0240">DNA-directed RNA polymerase</keyword>
<keyword evidence="3 12" id="KW-0934">Plastid</keyword>
<dbReference type="SUPFAM" id="SSF64484">
    <property type="entry name" value="beta and beta-prime subunits of DNA dependent RNA-polymerase"/>
    <property type="match status" value="2"/>
</dbReference>
<evidence type="ECO:0000256" key="7">
    <source>
        <dbReference type="ARBA" id="ARBA00022833"/>
    </source>
</evidence>
<accession>A0A1C9JBI3</accession>
<evidence type="ECO:0000256" key="4">
    <source>
        <dbReference type="ARBA" id="ARBA00022679"/>
    </source>
</evidence>
<dbReference type="GO" id="GO:0003677">
    <property type="term" value="F:DNA binding"/>
    <property type="evidence" value="ECO:0007669"/>
    <property type="project" value="InterPro"/>
</dbReference>
<dbReference type="InterPro" id="IPR045867">
    <property type="entry name" value="DNA-dir_RpoC_beta_prime"/>
</dbReference>
<keyword evidence="7" id="KW-0862">Zinc</keyword>
<dbReference type="InterPro" id="IPR042102">
    <property type="entry name" value="RNA_pol_Rpb1_3_sf"/>
</dbReference>
<dbReference type="InterPro" id="IPR038120">
    <property type="entry name" value="Rpb1_funnel_sf"/>
</dbReference>
<dbReference type="EMBL" id="KX808497">
    <property type="protein sequence ID" value="AOP19208.1"/>
    <property type="molecule type" value="Genomic_DNA"/>
</dbReference>
<dbReference type="GeneID" id="29288689"/>
<evidence type="ECO:0000256" key="6">
    <source>
        <dbReference type="ARBA" id="ARBA00022723"/>
    </source>
</evidence>
<keyword evidence="9" id="KW-0812">Transmembrane</keyword>
<evidence type="ECO:0000256" key="8">
    <source>
        <dbReference type="ARBA" id="ARBA00023163"/>
    </source>
</evidence>
<organism evidence="12">
    <name type="scientific">Derbesia sp. WEST4838</name>
    <dbReference type="NCBI Taxonomy" id="1847751"/>
    <lineage>
        <taxon>Eukaryota</taxon>
        <taxon>Viridiplantae</taxon>
        <taxon>Chlorophyta</taxon>
        <taxon>core chlorophytes</taxon>
        <taxon>Ulvophyceae</taxon>
        <taxon>TCBD clade</taxon>
        <taxon>Bryopsidales</taxon>
        <taxon>Bryopsidineae</taxon>
        <taxon>Derbesiaceae</taxon>
        <taxon>Derbesia</taxon>
    </lineage>
</organism>
<feature type="transmembrane region" description="Helical" evidence="9">
    <location>
        <begin position="604"/>
        <end position="626"/>
    </location>
</feature>
<dbReference type="Gene3D" id="1.10.1790.20">
    <property type="match status" value="1"/>
</dbReference>
<keyword evidence="9" id="KW-0472">Membrane</keyword>
<evidence type="ECO:0000259" key="11">
    <source>
        <dbReference type="Pfam" id="PF05000"/>
    </source>
</evidence>
<keyword evidence="5" id="KW-0548">Nucleotidyltransferase</keyword>
<dbReference type="Gene3D" id="1.10.150.390">
    <property type="match status" value="1"/>
</dbReference>
<feature type="domain" description="RNA polymerase Rpb1" evidence="10">
    <location>
        <begin position="167"/>
        <end position="439"/>
    </location>
</feature>
<dbReference type="NCBIfam" id="TIGR02388">
    <property type="entry name" value="rpoC2_cyan"/>
    <property type="match status" value="1"/>
</dbReference>
<keyword evidence="6" id="KW-0479">Metal-binding</keyword>
<reference evidence="12" key="2">
    <citation type="submission" date="2016-08" db="EMBL/GenBank/DDBJ databases">
        <authorList>
            <person name="Seilhamer J.J."/>
        </authorList>
    </citation>
    <scope>NUCLEOTIDE SEQUENCE</scope>
</reference>